<dbReference type="STRING" id="435908.IDSA_05620"/>
<gene>
    <name evidence="2" type="ORF">IDSA_05620</name>
</gene>
<evidence type="ECO:0000256" key="1">
    <source>
        <dbReference type="SAM" id="SignalP"/>
    </source>
</evidence>
<keyword evidence="1" id="KW-0732">Signal</keyword>
<feature type="chain" id="PRO_5001900355" description="Lipoprotein" evidence="1">
    <location>
        <begin position="24"/>
        <end position="84"/>
    </location>
</feature>
<dbReference type="AlphaFoldDB" id="A0A094IW36"/>
<dbReference type="Proteomes" id="UP000054363">
    <property type="component" value="Unassembled WGS sequence"/>
</dbReference>
<proteinExistence type="predicted"/>
<organism evidence="2 3">
    <name type="scientific">Pseudidiomarina salinarum</name>
    <dbReference type="NCBI Taxonomy" id="435908"/>
    <lineage>
        <taxon>Bacteria</taxon>
        <taxon>Pseudomonadati</taxon>
        <taxon>Pseudomonadota</taxon>
        <taxon>Gammaproteobacteria</taxon>
        <taxon>Alteromonadales</taxon>
        <taxon>Idiomarinaceae</taxon>
        <taxon>Pseudidiomarina</taxon>
    </lineage>
</organism>
<dbReference type="EMBL" id="JPER01000010">
    <property type="protein sequence ID" value="KFZ30069.1"/>
    <property type="molecule type" value="Genomic_DNA"/>
</dbReference>
<dbReference type="PROSITE" id="PS51257">
    <property type="entry name" value="PROKAR_LIPOPROTEIN"/>
    <property type="match status" value="1"/>
</dbReference>
<reference evidence="2 3" key="1">
    <citation type="submission" date="2014-06" db="EMBL/GenBank/DDBJ databases">
        <title>The draft genome sequence of Idiomarina salinarum ISL-52.</title>
        <authorList>
            <person name="Du J."/>
            <person name="Shao Z."/>
        </authorList>
    </citation>
    <scope>NUCLEOTIDE SEQUENCE [LARGE SCALE GENOMIC DNA]</scope>
    <source>
        <strain evidence="2 3">ISL-52</strain>
    </source>
</reference>
<evidence type="ECO:0000313" key="2">
    <source>
        <dbReference type="EMBL" id="KFZ30069.1"/>
    </source>
</evidence>
<feature type="signal peptide" evidence="1">
    <location>
        <begin position="1"/>
        <end position="23"/>
    </location>
</feature>
<dbReference type="RefSeq" id="WP_034777165.1">
    <property type="nucleotide sequence ID" value="NZ_JPER01000010.1"/>
</dbReference>
<comment type="caution">
    <text evidence="2">The sequence shown here is derived from an EMBL/GenBank/DDBJ whole genome shotgun (WGS) entry which is preliminary data.</text>
</comment>
<accession>A0A094IW36</accession>
<protein>
    <recommendedName>
        <fullName evidence="4">Lipoprotein</fullName>
    </recommendedName>
</protein>
<keyword evidence="3" id="KW-1185">Reference proteome</keyword>
<evidence type="ECO:0000313" key="3">
    <source>
        <dbReference type="Proteomes" id="UP000054363"/>
    </source>
</evidence>
<sequence length="84" mass="9065">MTRLALVAGFTLVLLGCTNTSQPAPEITASPMVSGEWYCVSKSGVGGGRVYEATGMDREDTEATAFERCNEHYQACTDPQCVQR</sequence>
<name>A0A094IW36_9GAMM</name>
<evidence type="ECO:0008006" key="4">
    <source>
        <dbReference type="Google" id="ProtNLM"/>
    </source>
</evidence>